<dbReference type="InterPro" id="IPR050706">
    <property type="entry name" value="Cyclic-di-GMP_PDE-like"/>
</dbReference>
<keyword evidence="5" id="KW-1185">Reference proteome</keyword>
<dbReference type="CDD" id="cd01948">
    <property type="entry name" value="EAL"/>
    <property type="match status" value="1"/>
</dbReference>
<keyword evidence="2" id="KW-0812">Transmembrane</keyword>
<feature type="transmembrane region" description="Helical" evidence="2">
    <location>
        <begin position="78"/>
        <end position="97"/>
    </location>
</feature>
<feature type="compositionally biased region" description="Low complexity" evidence="1">
    <location>
        <begin position="12"/>
        <end position="22"/>
    </location>
</feature>
<gene>
    <name evidence="4" type="ORF">GGQ86_004665</name>
</gene>
<dbReference type="InterPro" id="IPR001633">
    <property type="entry name" value="EAL_dom"/>
</dbReference>
<reference evidence="4 5" key="1">
    <citation type="submission" date="2023-07" db="EMBL/GenBank/DDBJ databases">
        <title>Genomic Encyclopedia of Type Strains, Phase IV (KMG-IV): sequencing the most valuable type-strain genomes for metagenomic binning, comparative biology and taxonomic classification.</title>
        <authorList>
            <person name="Goeker M."/>
        </authorList>
    </citation>
    <scope>NUCLEOTIDE SEQUENCE [LARGE SCALE GENOMIC DNA]</scope>
    <source>
        <strain evidence="4 5">DSM 338</strain>
    </source>
</reference>
<evidence type="ECO:0000256" key="2">
    <source>
        <dbReference type="SAM" id="Phobius"/>
    </source>
</evidence>
<dbReference type="Pfam" id="PF00563">
    <property type="entry name" value="EAL"/>
    <property type="match status" value="1"/>
</dbReference>
<protein>
    <submittedName>
        <fullName evidence="4">EAL domain-containing protein (Putative c-di-GMP-specific phosphodiesterase class I)</fullName>
    </submittedName>
</protein>
<proteinExistence type="predicted"/>
<sequence length="489" mass="52489">MGTALGQRERGSPSTVRSVSSSCAGLARPEQIGGPMAHPSWDDSHTRRVSALTLLESVLLMGIGGLWCVGLLMIDRPLLAGINFAMAALGACLLVLLRRGQLRLATLLAVHLAPLAVAASCLFDNPPLGVPKATVLYFLPIAAGSYFAFQRDGLYLRIVLPILYLLAFVAFSLLPLAISDPTLLVPAEAAHVAAWVNTVLALIALVFTLGLMHADLTDRRGWEHDLGRAIARGEFRLAYQPQVDRNGHLVGAEALVRWHSPRRGNVPPGQFIPLAEETGQIVAIGDWVLRAACAQLAKWNAQPGTAHLTLSVNISVAQFLQPDFVRNVTDIVTRSGCDVSRLKLELTESMLAENMPDMAARMQALCDIGLVWALDDLGAGYSSLQALGQFPFAQIKLDQSFVRGLPADESSLRIVEAMISLADTLSLMSVAEGVETEEQFRCLVKAGCEAFQGYLFGRPMDIDSFDALIAPAPDAMARSVDGGSAPHAR</sequence>
<dbReference type="PANTHER" id="PTHR33121:SF70">
    <property type="entry name" value="SIGNALING PROTEIN YKOW"/>
    <property type="match status" value="1"/>
</dbReference>
<dbReference type="Proteomes" id="UP001245370">
    <property type="component" value="Unassembled WGS sequence"/>
</dbReference>
<accession>A0ABU1KNG3</accession>
<dbReference type="PANTHER" id="PTHR33121">
    <property type="entry name" value="CYCLIC DI-GMP PHOSPHODIESTERASE PDEF"/>
    <property type="match status" value="1"/>
</dbReference>
<evidence type="ECO:0000259" key="3">
    <source>
        <dbReference type="PROSITE" id="PS50883"/>
    </source>
</evidence>
<keyword evidence="2" id="KW-1133">Transmembrane helix</keyword>
<dbReference type="EMBL" id="JAVDPY010000010">
    <property type="protein sequence ID" value="MDR6336167.1"/>
    <property type="molecule type" value="Genomic_DNA"/>
</dbReference>
<dbReference type="GeneID" id="95765251"/>
<dbReference type="InterPro" id="IPR035919">
    <property type="entry name" value="EAL_sf"/>
</dbReference>
<evidence type="ECO:0000313" key="5">
    <source>
        <dbReference type="Proteomes" id="UP001245370"/>
    </source>
</evidence>
<feature type="domain" description="EAL" evidence="3">
    <location>
        <begin position="219"/>
        <end position="473"/>
    </location>
</feature>
<evidence type="ECO:0000313" key="4">
    <source>
        <dbReference type="EMBL" id="MDR6336167.1"/>
    </source>
</evidence>
<keyword evidence="2" id="KW-0472">Membrane</keyword>
<organism evidence="4 5">
    <name type="scientific">Xanthobacter flavus</name>
    <dbReference type="NCBI Taxonomy" id="281"/>
    <lineage>
        <taxon>Bacteria</taxon>
        <taxon>Pseudomonadati</taxon>
        <taxon>Pseudomonadota</taxon>
        <taxon>Alphaproteobacteria</taxon>
        <taxon>Hyphomicrobiales</taxon>
        <taxon>Xanthobacteraceae</taxon>
        <taxon>Xanthobacter</taxon>
    </lineage>
</organism>
<feature type="transmembrane region" description="Helical" evidence="2">
    <location>
        <begin position="104"/>
        <end position="123"/>
    </location>
</feature>
<feature type="transmembrane region" description="Helical" evidence="2">
    <location>
        <begin position="129"/>
        <end position="149"/>
    </location>
</feature>
<dbReference type="Gene3D" id="3.20.20.450">
    <property type="entry name" value="EAL domain"/>
    <property type="match status" value="1"/>
</dbReference>
<name>A0ABU1KNG3_XANFL</name>
<feature type="transmembrane region" description="Helical" evidence="2">
    <location>
        <begin position="49"/>
        <end position="72"/>
    </location>
</feature>
<feature type="region of interest" description="Disordered" evidence="1">
    <location>
        <begin position="1"/>
        <end position="23"/>
    </location>
</feature>
<comment type="caution">
    <text evidence="4">The sequence shown here is derived from an EMBL/GenBank/DDBJ whole genome shotgun (WGS) entry which is preliminary data.</text>
</comment>
<dbReference type="RefSeq" id="WP_281809531.1">
    <property type="nucleotide sequence ID" value="NZ_BSDO01000009.1"/>
</dbReference>
<feature type="transmembrane region" description="Helical" evidence="2">
    <location>
        <begin position="190"/>
        <end position="212"/>
    </location>
</feature>
<feature type="transmembrane region" description="Helical" evidence="2">
    <location>
        <begin position="158"/>
        <end position="178"/>
    </location>
</feature>
<dbReference type="SMART" id="SM00052">
    <property type="entry name" value="EAL"/>
    <property type="match status" value="1"/>
</dbReference>
<dbReference type="SUPFAM" id="SSF141868">
    <property type="entry name" value="EAL domain-like"/>
    <property type="match status" value="1"/>
</dbReference>
<evidence type="ECO:0000256" key="1">
    <source>
        <dbReference type="SAM" id="MobiDB-lite"/>
    </source>
</evidence>
<dbReference type="PROSITE" id="PS50883">
    <property type="entry name" value="EAL"/>
    <property type="match status" value="1"/>
</dbReference>